<evidence type="ECO:0000313" key="4">
    <source>
        <dbReference type="Proteomes" id="UP000001429"/>
    </source>
</evidence>
<evidence type="ECO:0000256" key="2">
    <source>
        <dbReference type="SAM" id="SignalP"/>
    </source>
</evidence>
<keyword evidence="2" id="KW-0732">Signal</keyword>
<name>C4YN50_CANAW</name>
<sequence length="173" mass="16491">MKFTNIVTASLISASVTQAAVIPQSNEDLAVRADSSDPISGLLGGLLGGGSGAPAPAPAPAPAASGSAIPQQAEATGGAAPPAGQQSAAAPPAGQQSAAAPSDPISQVIGLVSNILEGGFSTSGALLHNLIGKRDDSSAAAPSDPISQVIGLVSNVLEGGFSTSGALLHNLIG</sequence>
<accession>C4YN50</accession>
<feature type="compositionally biased region" description="Low complexity" evidence="1">
    <location>
        <begin position="62"/>
        <end position="101"/>
    </location>
</feature>
<dbReference type="AlphaFoldDB" id="C4YN50"/>
<dbReference type="PaxDb" id="5476-C4YN50"/>
<dbReference type="OrthoDB" id="4025195at2759"/>
<dbReference type="OMA" id="TGAMLHN"/>
<dbReference type="EMBL" id="CM000309">
    <property type="protein sequence ID" value="EEQ44031.1"/>
    <property type="molecule type" value="Genomic_DNA"/>
</dbReference>
<organism evidence="3 4">
    <name type="scientific">Candida albicans (strain WO-1)</name>
    <name type="common">Yeast</name>
    <dbReference type="NCBI Taxonomy" id="294748"/>
    <lineage>
        <taxon>Eukaryota</taxon>
        <taxon>Fungi</taxon>
        <taxon>Dikarya</taxon>
        <taxon>Ascomycota</taxon>
        <taxon>Saccharomycotina</taxon>
        <taxon>Pichiomycetes</taxon>
        <taxon>Debaryomycetaceae</taxon>
        <taxon>Candida/Lodderomyces clade</taxon>
        <taxon>Candida</taxon>
    </lineage>
</organism>
<reference evidence="3 4" key="1">
    <citation type="journal article" date="2009" name="Nature">
        <title>Evolution of pathogenicity and sexual reproduction in eight Candida genomes.</title>
        <authorList>
            <person name="Butler G."/>
            <person name="Rasmussen M.D."/>
            <person name="Lin M.F."/>
            <person name="Santos M.A."/>
            <person name="Sakthikumar S."/>
            <person name="Munro C.A."/>
            <person name="Rheinbay E."/>
            <person name="Grabherr M."/>
            <person name="Forche A."/>
            <person name="Reedy J.L."/>
            <person name="Agrafioti I."/>
            <person name="Arnaud M.B."/>
            <person name="Bates S."/>
            <person name="Brown A.J."/>
            <person name="Brunke S."/>
            <person name="Costanzo M.C."/>
            <person name="Fitzpatrick D.A."/>
            <person name="de Groot P.W."/>
            <person name="Harris D."/>
            <person name="Hoyer L.L."/>
            <person name="Hube B."/>
            <person name="Klis F.M."/>
            <person name="Kodira C."/>
            <person name="Lennard N."/>
            <person name="Logue M.E."/>
            <person name="Martin R."/>
            <person name="Neiman A.M."/>
            <person name="Nikolaou E."/>
            <person name="Quail M.A."/>
            <person name="Quinn J."/>
            <person name="Santos M.C."/>
            <person name="Schmitzberger F.F."/>
            <person name="Sherlock G."/>
            <person name="Shah P."/>
            <person name="Silverstein K.A."/>
            <person name="Skrzypek M.S."/>
            <person name="Soll D."/>
            <person name="Staggs R."/>
            <person name="Stansfield I."/>
            <person name="Stumpf M.P."/>
            <person name="Sudbery P.E."/>
            <person name="Srikantha T."/>
            <person name="Zeng Q."/>
            <person name="Berman J."/>
            <person name="Berriman M."/>
            <person name="Heitman J."/>
            <person name="Gow N.A."/>
            <person name="Lorenz M.C."/>
            <person name="Birren B.W."/>
            <person name="Kellis M."/>
            <person name="Cuomo C.A."/>
        </authorList>
    </citation>
    <scope>NUCLEOTIDE SEQUENCE [LARGE SCALE GENOMIC DNA]</scope>
    <source>
        <strain evidence="3 4">WO-1</strain>
    </source>
</reference>
<protein>
    <submittedName>
        <fullName evidence="3">Uncharacterized protein</fullName>
    </submittedName>
</protein>
<feature type="chain" id="PRO_5002944826" evidence="2">
    <location>
        <begin position="20"/>
        <end position="173"/>
    </location>
</feature>
<dbReference type="VEuPathDB" id="FungiDB:CAWG_02290"/>
<gene>
    <name evidence="3" type="ORF">CAWG_02290</name>
</gene>
<dbReference type="Proteomes" id="UP000001429">
    <property type="component" value="Chromosome R"/>
</dbReference>
<evidence type="ECO:0000313" key="3">
    <source>
        <dbReference type="EMBL" id="EEQ44031.1"/>
    </source>
</evidence>
<feature type="signal peptide" evidence="2">
    <location>
        <begin position="1"/>
        <end position="19"/>
    </location>
</feature>
<proteinExistence type="predicted"/>
<evidence type="ECO:0000256" key="1">
    <source>
        <dbReference type="SAM" id="MobiDB-lite"/>
    </source>
</evidence>
<feature type="region of interest" description="Disordered" evidence="1">
    <location>
        <begin position="51"/>
        <end position="101"/>
    </location>
</feature>
<dbReference type="HOGENOM" id="CLU_110777_0_0_1"/>
<keyword evidence="4" id="KW-1185">Reference proteome</keyword>